<feature type="transmembrane region" description="Helical" evidence="1">
    <location>
        <begin position="392"/>
        <end position="414"/>
    </location>
</feature>
<dbReference type="OrthoDB" id="9887818at2"/>
<feature type="transmembrane region" description="Helical" evidence="1">
    <location>
        <begin position="6"/>
        <end position="22"/>
    </location>
</feature>
<dbReference type="AlphaFoldDB" id="A0A5C5WMK3"/>
<feature type="transmembrane region" description="Helical" evidence="1">
    <location>
        <begin position="469"/>
        <end position="488"/>
    </location>
</feature>
<feature type="transmembrane region" description="Helical" evidence="1">
    <location>
        <begin position="341"/>
        <end position="366"/>
    </location>
</feature>
<feature type="transmembrane region" description="Helical" evidence="1">
    <location>
        <begin position="426"/>
        <end position="449"/>
    </location>
</feature>
<evidence type="ECO:0000313" key="2">
    <source>
        <dbReference type="EMBL" id="TWT52044.1"/>
    </source>
</evidence>
<feature type="transmembrane region" description="Helical" evidence="1">
    <location>
        <begin position="237"/>
        <end position="260"/>
    </location>
</feature>
<feature type="transmembrane region" description="Helical" evidence="1">
    <location>
        <begin position="175"/>
        <end position="196"/>
    </location>
</feature>
<evidence type="ECO:0000256" key="1">
    <source>
        <dbReference type="SAM" id="Phobius"/>
    </source>
</evidence>
<dbReference type="Proteomes" id="UP000317243">
    <property type="component" value="Unassembled WGS sequence"/>
</dbReference>
<feature type="transmembrane region" description="Helical" evidence="1">
    <location>
        <begin position="34"/>
        <end position="57"/>
    </location>
</feature>
<dbReference type="RefSeq" id="WP_146510629.1">
    <property type="nucleotide sequence ID" value="NZ_SIHI01000008.1"/>
</dbReference>
<organism evidence="2 3">
    <name type="scientific">Thalassoglobus neptunius</name>
    <dbReference type="NCBI Taxonomy" id="1938619"/>
    <lineage>
        <taxon>Bacteria</taxon>
        <taxon>Pseudomonadati</taxon>
        <taxon>Planctomycetota</taxon>
        <taxon>Planctomycetia</taxon>
        <taxon>Planctomycetales</taxon>
        <taxon>Planctomycetaceae</taxon>
        <taxon>Thalassoglobus</taxon>
    </lineage>
</organism>
<gene>
    <name evidence="2" type="ORF">KOR42_31410</name>
</gene>
<dbReference type="EMBL" id="SIHI01000008">
    <property type="protein sequence ID" value="TWT52044.1"/>
    <property type="molecule type" value="Genomic_DNA"/>
</dbReference>
<name>A0A5C5WMK3_9PLAN</name>
<keyword evidence="3" id="KW-1185">Reference proteome</keyword>
<feature type="transmembrane region" description="Helical" evidence="1">
    <location>
        <begin position="310"/>
        <end position="329"/>
    </location>
</feature>
<keyword evidence="1" id="KW-0812">Transmembrane</keyword>
<reference evidence="2 3" key="1">
    <citation type="submission" date="2019-02" db="EMBL/GenBank/DDBJ databases">
        <title>Deep-cultivation of Planctomycetes and their phenomic and genomic characterization uncovers novel biology.</title>
        <authorList>
            <person name="Wiegand S."/>
            <person name="Jogler M."/>
            <person name="Boedeker C."/>
            <person name="Pinto D."/>
            <person name="Vollmers J."/>
            <person name="Rivas-Marin E."/>
            <person name="Kohn T."/>
            <person name="Peeters S.H."/>
            <person name="Heuer A."/>
            <person name="Rast P."/>
            <person name="Oberbeckmann S."/>
            <person name="Bunk B."/>
            <person name="Jeske O."/>
            <person name="Meyerdierks A."/>
            <person name="Storesund J.E."/>
            <person name="Kallscheuer N."/>
            <person name="Luecker S."/>
            <person name="Lage O.M."/>
            <person name="Pohl T."/>
            <person name="Merkel B.J."/>
            <person name="Hornburger P."/>
            <person name="Mueller R.-W."/>
            <person name="Bruemmer F."/>
            <person name="Labrenz M."/>
            <person name="Spormann A.M."/>
            <person name="Op Den Camp H."/>
            <person name="Overmann J."/>
            <person name="Amann R."/>
            <person name="Jetten M.S.M."/>
            <person name="Mascher T."/>
            <person name="Medema M.H."/>
            <person name="Devos D.P."/>
            <person name="Kaster A.-K."/>
            <person name="Ovreas L."/>
            <person name="Rohde M."/>
            <person name="Galperin M.Y."/>
            <person name="Jogler C."/>
        </authorList>
    </citation>
    <scope>NUCLEOTIDE SEQUENCE [LARGE SCALE GENOMIC DNA]</scope>
    <source>
        <strain evidence="2 3">KOR42</strain>
    </source>
</reference>
<keyword evidence="1" id="KW-1133">Transmembrane helix</keyword>
<evidence type="ECO:0000313" key="3">
    <source>
        <dbReference type="Proteomes" id="UP000317243"/>
    </source>
</evidence>
<protein>
    <recommendedName>
        <fullName evidence="4">NADH:quinone oxidoreductase/Mrp antiporter membrane subunit domain-containing protein</fullName>
    </recommendedName>
</protein>
<feature type="transmembrane region" description="Helical" evidence="1">
    <location>
        <begin position="122"/>
        <end position="155"/>
    </location>
</feature>
<accession>A0A5C5WMK3</accession>
<keyword evidence="1" id="KW-0472">Membrane</keyword>
<proteinExistence type="predicted"/>
<feature type="transmembrane region" description="Helical" evidence="1">
    <location>
        <begin position="272"/>
        <end position="290"/>
    </location>
</feature>
<sequence>MASIQEFLLLAILLIPVIVLGIDSLRETRSGRGCYWLLGATIVQVVMLVAIAASAMISQTPAETSVFSHLAASISLSPEPTVFKLALRLDLLNCLGLVGLQLALLTIAGAREPRCPSIERHLLAFLASGSWLLLGDDLISLASASSLSVLCLAGISRSSKSSSTEDSGFDVPVFLFVGWMVFLCGIAWLAAVASIVRSAPHGVPGESTFVLTDLAHLLQVSIRQHPAAHFLWEQYRLLPIGALAVGVGLLTGLFPFQELYSRRFANATFEERLGLLFLSNAALIHFARILTDVPAATGEIPTVPLSLPELSIPAILGFAVLSVFLNARADSSQLRGRVVTWAHQFVFLGFVLLPPLRIVCVLYAVVTQFSSLVLLSLDTDGGEDREAGSVAIGRWIAVVTVGVLPGMTGMLLFWQVHQLLSGSEEYGAASKWIFTGAVLVSMVGLLKLLPAEDVSHHGRGNSLVNCFRWIWILVAIVSSIGIAAWVLIQS</sequence>
<evidence type="ECO:0008006" key="4">
    <source>
        <dbReference type="Google" id="ProtNLM"/>
    </source>
</evidence>
<comment type="caution">
    <text evidence="2">The sequence shown here is derived from an EMBL/GenBank/DDBJ whole genome shotgun (WGS) entry which is preliminary data.</text>
</comment>